<dbReference type="InterPro" id="IPR050571">
    <property type="entry name" value="Class-IV_PLP-Dep_Aminotrnsfr"/>
</dbReference>
<keyword evidence="8" id="KW-0663">Pyridoxal phosphate</keyword>
<comment type="cofactor">
    <cofactor evidence="1">
        <name>pyridoxal 5'-phosphate</name>
        <dbReference type="ChEBI" id="CHEBI:597326"/>
    </cofactor>
</comment>
<comment type="subunit">
    <text evidence="7">Homodimer.</text>
</comment>
<dbReference type="PANTHER" id="PTHR42743:SF11">
    <property type="entry name" value="AMINODEOXYCHORISMATE LYASE"/>
    <property type="match status" value="1"/>
</dbReference>
<sequence length="266" mass="29531">MKFNYQAGNGWQSDSQEFDDRGQQFGDGLFETVRLDGHGVAPLWQMHIERLALGLKALRFSDAAVELVLHAVDSIAHPPGMTACKLLVTRGVGLRGYGFSPDLMPLVTVRYFNAPEFSTSPYVAGTSDVVLSTQPLLAGHKHLNRLEQVLARDSFDAEWNECIMLDSSGIVIEGCMSNVFVKLDGRWLTPEITSSGINGVVRRWLLDTNPEINVQNFGLPELNSAQGLIFTNSLVGIRSCHIFDSQTLDVAPEAKRWQLAYQEMFE</sequence>
<proteinExistence type="inferred from homology"/>
<accession>A0A1N7L9R4</accession>
<comment type="pathway">
    <text evidence="4">Amino-acid biosynthesis; L-valine biosynthesis; L-valine from pyruvate: step 4/4.</text>
</comment>
<evidence type="ECO:0000313" key="17">
    <source>
        <dbReference type="EMBL" id="SIS70440.1"/>
    </source>
</evidence>
<comment type="catalytic activity">
    <reaction evidence="13">
        <text>L-isoleucine + 2-oxoglutarate = (S)-3-methyl-2-oxopentanoate + L-glutamate</text>
        <dbReference type="Rhea" id="RHEA:24801"/>
        <dbReference type="ChEBI" id="CHEBI:16810"/>
        <dbReference type="ChEBI" id="CHEBI:29985"/>
        <dbReference type="ChEBI" id="CHEBI:35146"/>
        <dbReference type="ChEBI" id="CHEBI:58045"/>
        <dbReference type="EC" id="2.6.1.42"/>
    </reaction>
</comment>
<dbReference type="InterPro" id="IPR043131">
    <property type="entry name" value="BCAT-like_N"/>
</dbReference>
<evidence type="ECO:0000256" key="10">
    <source>
        <dbReference type="ARBA" id="ARBA00023239"/>
    </source>
</evidence>
<comment type="catalytic activity">
    <reaction evidence="15">
        <text>4-amino-4-deoxychorismate = 4-aminobenzoate + pyruvate + H(+)</text>
        <dbReference type="Rhea" id="RHEA:16201"/>
        <dbReference type="ChEBI" id="CHEBI:15361"/>
        <dbReference type="ChEBI" id="CHEBI:15378"/>
        <dbReference type="ChEBI" id="CHEBI:17836"/>
        <dbReference type="ChEBI" id="CHEBI:58406"/>
        <dbReference type="EC" id="4.1.3.38"/>
    </reaction>
</comment>
<dbReference type="AlphaFoldDB" id="A0A1N7L9R4"/>
<evidence type="ECO:0000256" key="13">
    <source>
        <dbReference type="ARBA" id="ARBA00048798"/>
    </source>
</evidence>
<evidence type="ECO:0000313" key="18">
    <source>
        <dbReference type="Proteomes" id="UP000185639"/>
    </source>
</evidence>
<evidence type="ECO:0000256" key="14">
    <source>
        <dbReference type="ARBA" id="ARBA00049229"/>
    </source>
</evidence>
<evidence type="ECO:0000256" key="5">
    <source>
        <dbReference type="ARBA" id="ARBA00005072"/>
    </source>
</evidence>
<evidence type="ECO:0000256" key="7">
    <source>
        <dbReference type="ARBA" id="ARBA00011738"/>
    </source>
</evidence>
<comment type="catalytic activity">
    <reaction evidence="12">
        <text>L-valine + 2-oxoglutarate = 3-methyl-2-oxobutanoate + L-glutamate</text>
        <dbReference type="Rhea" id="RHEA:24813"/>
        <dbReference type="ChEBI" id="CHEBI:11851"/>
        <dbReference type="ChEBI" id="CHEBI:16810"/>
        <dbReference type="ChEBI" id="CHEBI:29985"/>
        <dbReference type="ChEBI" id="CHEBI:57762"/>
        <dbReference type="EC" id="2.6.1.42"/>
    </reaction>
</comment>
<dbReference type="Gene3D" id="3.20.10.10">
    <property type="entry name" value="D-amino Acid Aminotransferase, subunit A, domain 2"/>
    <property type="match status" value="1"/>
</dbReference>
<comment type="pathway">
    <text evidence="11">Cofactor biosynthesis; tetrahydrofolate biosynthesis; 4-aminobenzoate from chorismate: step 2/2.</text>
</comment>
<evidence type="ECO:0000256" key="1">
    <source>
        <dbReference type="ARBA" id="ARBA00001933"/>
    </source>
</evidence>
<dbReference type="InterPro" id="IPR043132">
    <property type="entry name" value="BCAT-like_C"/>
</dbReference>
<comment type="function">
    <text evidence="2">Acts on leucine, isoleucine and valine.</text>
</comment>
<keyword evidence="18" id="KW-1185">Reference proteome</keyword>
<evidence type="ECO:0000256" key="12">
    <source>
        <dbReference type="ARBA" id="ARBA00048212"/>
    </source>
</evidence>
<protein>
    <recommendedName>
        <fullName evidence="16">Aminodeoxychorismate lyase</fullName>
        <ecNumber evidence="16">4.1.3.38</ecNumber>
    </recommendedName>
</protein>
<dbReference type="PANTHER" id="PTHR42743">
    <property type="entry name" value="AMINO-ACID AMINOTRANSFERASE"/>
    <property type="match status" value="1"/>
</dbReference>
<evidence type="ECO:0000256" key="15">
    <source>
        <dbReference type="ARBA" id="ARBA00049529"/>
    </source>
</evidence>
<evidence type="ECO:0000256" key="8">
    <source>
        <dbReference type="ARBA" id="ARBA00022898"/>
    </source>
</evidence>
<evidence type="ECO:0000256" key="2">
    <source>
        <dbReference type="ARBA" id="ARBA00003109"/>
    </source>
</evidence>
<keyword evidence="9" id="KW-0289">Folate biosynthesis</keyword>
<dbReference type="InterPro" id="IPR001544">
    <property type="entry name" value="Aminotrans_IV"/>
</dbReference>
<dbReference type="Gene3D" id="3.30.470.10">
    <property type="match status" value="1"/>
</dbReference>
<dbReference type="NCBIfam" id="TIGR03461">
    <property type="entry name" value="pabC_Proteo"/>
    <property type="match status" value="1"/>
</dbReference>
<dbReference type="OrthoDB" id="9805628at2"/>
<dbReference type="InterPro" id="IPR036038">
    <property type="entry name" value="Aminotransferase-like"/>
</dbReference>
<name>A0A1N7L9R4_9GAMM</name>
<dbReference type="GO" id="GO:0030170">
    <property type="term" value="F:pyridoxal phosphate binding"/>
    <property type="evidence" value="ECO:0007669"/>
    <property type="project" value="InterPro"/>
</dbReference>
<dbReference type="Proteomes" id="UP000185639">
    <property type="component" value="Unassembled WGS sequence"/>
</dbReference>
<dbReference type="STRING" id="484498.SAMN05421686_103363"/>
<dbReference type="GO" id="GO:0008696">
    <property type="term" value="F:4-amino-4-deoxychorismate lyase activity"/>
    <property type="evidence" value="ECO:0007669"/>
    <property type="project" value="UniProtKB-UniRule"/>
</dbReference>
<evidence type="ECO:0000256" key="11">
    <source>
        <dbReference type="ARBA" id="ARBA00035633"/>
    </source>
</evidence>
<evidence type="ECO:0000256" key="6">
    <source>
        <dbReference type="ARBA" id="ARBA00009320"/>
    </source>
</evidence>
<comment type="pathway">
    <text evidence="3">Amino-acid biosynthesis; L-isoleucine biosynthesis; L-isoleucine from 2-oxobutanoate: step 4/4.</text>
</comment>
<dbReference type="InterPro" id="IPR017824">
    <property type="entry name" value="Aminodeoxychorismate_lyase_IV"/>
</dbReference>
<evidence type="ECO:0000256" key="3">
    <source>
        <dbReference type="ARBA" id="ARBA00004824"/>
    </source>
</evidence>
<organism evidence="17 18">
    <name type="scientific">Thalassolituus maritimus</name>
    <dbReference type="NCBI Taxonomy" id="484498"/>
    <lineage>
        <taxon>Bacteria</taxon>
        <taxon>Pseudomonadati</taxon>
        <taxon>Pseudomonadota</taxon>
        <taxon>Gammaproteobacteria</taxon>
        <taxon>Oceanospirillales</taxon>
        <taxon>Oceanospirillaceae</taxon>
        <taxon>Thalassolituus</taxon>
    </lineage>
</organism>
<dbReference type="Pfam" id="PF01063">
    <property type="entry name" value="Aminotran_4"/>
    <property type="match status" value="1"/>
</dbReference>
<comment type="catalytic activity">
    <reaction evidence="14">
        <text>L-leucine + 2-oxoglutarate = 4-methyl-2-oxopentanoate + L-glutamate</text>
        <dbReference type="Rhea" id="RHEA:18321"/>
        <dbReference type="ChEBI" id="CHEBI:16810"/>
        <dbReference type="ChEBI" id="CHEBI:17865"/>
        <dbReference type="ChEBI" id="CHEBI:29985"/>
        <dbReference type="ChEBI" id="CHEBI:57427"/>
        <dbReference type="EC" id="2.6.1.42"/>
    </reaction>
</comment>
<reference evidence="18" key="1">
    <citation type="submission" date="2017-01" db="EMBL/GenBank/DDBJ databases">
        <authorList>
            <person name="Varghese N."/>
            <person name="Submissions S."/>
        </authorList>
    </citation>
    <scope>NUCLEOTIDE SEQUENCE [LARGE SCALE GENOMIC DNA]</scope>
    <source>
        <strain evidence="18">DSM 24913</strain>
    </source>
</reference>
<dbReference type="SUPFAM" id="SSF56752">
    <property type="entry name" value="D-aminoacid aminotransferase-like PLP-dependent enzymes"/>
    <property type="match status" value="1"/>
</dbReference>
<evidence type="ECO:0000256" key="16">
    <source>
        <dbReference type="NCBIfam" id="TIGR03461"/>
    </source>
</evidence>
<evidence type="ECO:0000256" key="4">
    <source>
        <dbReference type="ARBA" id="ARBA00004931"/>
    </source>
</evidence>
<dbReference type="EC" id="4.1.3.38" evidence="16"/>
<gene>
    <name evidence="17" type="ORF">SAMN05421686_103363</name>
</gene>
<dbReference type="EMBL" id="FTOH01000003">
    <property type="protein sequence ID" value="SIS70440.1"/>
    <property type="molecule type" value="Genomic_DNA"/>
</dbReference>
<comment type="similarity">
    <text evidence="6">Belongs to the class-IV pyridoxal-phosphate-dependent aminotransferase family.</text>
</comment>
<keyword evidence="10 17" id="KW-0456">Lyase</keyword>
<dbReference type="RefSeq" id="WP_076514851.1">
    <property type="nucleotide sequence ID" value="NZ_FTOH01000003.1"/>
</dbReference>
<dbReference type="GO" id="GO:0004084">
    <property type="term" value="F:branched-chain-amino-acid transaminase activity"/>
    <property type="evidence" value="ECO:0007669"/>
    <property type="project" value="UniProtKB-EC"/>
</dbReference>
<dbReference type="GO" id="GO:0046656">
    <property type="term" value="P:folic acid biosynthetic process"/>
    <property type="evidence" value="ECO:0007669"/>
    <property type="project" value="UniProtKB-KW"/>
</dbReference>
<dbReference type="GO" id="GO:0008153">
    <property type="term" value="P:4-aminobenzoate biosynthetic process"/>
    <property type="evidence" value="ECO:0007669"/>
    <property type="project" value="UniProtKB-UniRule"/>
</dbReference>
<evidence type="ECO:0000256" key="9">
    <source>
        <dbReference type="ARBA" id="ARBA00022909"/>
    </source>
</evidence>
<comment type="pathway">
    <text evidence="5">Amino-acid biosynthesis; L-leucine biosynthesis; L-leucine from 3-methyl-2-oxobutanoate: step 4/4.</text>
</comment>